<feature type="transmembrane region" description="Helical" evidence="2">
    <location>
        <begin position="210"/>
        <end position="228"/>
    </location>
</feature>
<evidence type="ECO:0000313" key="4">
    <source>
        <dbReference type="Proteomes" id="UP001218629"/>
    </source>
</evidence>
<keyword evidence="2" id="KW-1133">Transmembrane helix</keyword>
<feature type="transmembrane region" description="Helical" evidence="2">
    <location>
        <begin position="280"/>
        <end position="299"/>
    </location>
</feature>
<accession>A0ABY8AHU7</accession>
<feature type="transmembrane region" description="Helical" evidence="2">
    <location>
        <begin position="71"/>
        <end position="89"/>
    </location>
</feature>
<feature type="transmembrane region" description="Helical" evidence="2">
    <location>
        <begin position="109"/>
        <end position="132"/>
    </location>
</feature>
<keyword evidence="2" id="KW-0472">Membrane</keyword>
<gene>
    <name evidence="3" type="ORF">MOV08_32310</name>
</gene>
<evidence type="ECO:0000313" key="3">
    <source>
        <dbReference type="EMBL" id="WEB43500.1"/>
    </source>
</evidence>
<evidence type="ECO:0000256" key="1">
    <source>
        <dbReference type="SAM" id="MobiDB-lite"/>
    </source>
</evidence>
<name>A0ABY8AHU7_9ACTN</name>
<dbReference type="EMBL" id="CP095749">
    <property type="protein sequence ID" value="WEB43500.1"/>
    <property type="molecule type" value="Genomic_DNA"/>
</dbReference>
<evidence type="ECO:0000256" key="2">
    <source>
        <dbReference type="SAM" id="Phobius"/>
    </source>
</evidence>
<feature type="transmembrane region" description="Helical" evidence="2">
    <location>
        <begin position="144"/>
        <end position="164"/>
    </location>
</feature>
<proteinExistence type="predicted"/>
<keyword evidence="4" id="KW-1185">Reference proteome</keyword>
<keyword evidence="2" id="KW-0812">Transmembrane</keyword>
<protein>
    <submittedName>
        <fullName evidence="3">Uncharacterized protein</fullName>
    </submittedName>
</protein>
<feature type="transmembrane region" description="Helical" evidence="2">
    <location>
        <begin position="37"/>
        <end position="59"/>
    </location>
</feature>
<feature type="transmembrane region" description="Helical" evidence="2">
    <location>
        <begin position="248"/>
        <end position="268"/>
    </location>
</feature>
<feature type="region of interest" description="Disordered" evidence="1">
    <location>
        <begin position="300"/>
        <end position="322"/>
    </location>
</feature>
<reference evidence="3 4" key="1">
    <citation type="submission" date="2022-03" db="EMBL/GenBank/DDBJ databases">
        <title>Streptomyces yunnanensis P86,complete genome.</title>
        <authorList>
            <person name="Chen S."/>
            <person name="Zhang Q."/>
        </authorList>
    </citation>
    <scope>NUCLEOTIDE SEQUENCE [LARGE SCALE GENOMIC DNA]</scope>
    <source>
        <strain evidence="3 4">P86</strain>
    </source>
</reference>
<feature type="compositionally biased region" description="Polar residues" evidence="1">
    <location>
        <begin position="308"/>
        <end position="322"/>
    </location>
</feature>
<sequence length="322" mass="33926">MSRYRSLLGFSWAMAALAVIAAVGMIVDDRVLVGAPIWFKPLKFAVSFAAYGLTLAWMLSRHPAPGRAGTWAAHTVVVAGLIEMAIIVGQTLRGRRSHFNVETPLDRGLFLVMGGTIVALWTATLVLAVLLFRARLGDRATTWAIRLGALIALAGLLLGGLMVMPTPEQRAQQAAGLAPTLIGAHSVGVPDGGPAMPLTGWNTTGGDLRIPHFVGMHALQALPLFLYAMEALARRSARLRGERVRLRLVLTAAGFLTGLLALVTWQALRGQALIHPDAVTLSALTALAVATTAGGCAALRPSPAADATTGTEQTSRPTELTR</sequence>
<organism evidence="3 4">
    <name type="scientific">Streptomyces yunnanensis</name>
    <dbReference type="NCBI Taxonomy" id="156453"/>
    <lineage>
        <taxon>Bacteria</taxon>
        <taxon>Bacillati</taxon>
        <taxon>Actinomycetota</taxon>
        <taxon>Actinomycetes</taxon>
        <taxon>Kitasatosporales</taxon>
        <taxon>Streptomycetaceae</taxon>
        <taxon>Streptomyces</taxon>
    </lineage>
</organism>
<dbReference type="Proteomes" id="UP001218629">
    <property type="component" value="Chromosome"/>
</dbReference>